<evidence type="ECO:0000256" key="5">
    <source>
        <dbReference type="ARBA" id="ARBA00022741"/>
    </source>
</evidence>
<dbReference type="InterPro" id="IPR038763">
    <property type="entry name" value="DHH_sf"/>
</dbReference>
<keyword evidence="8" id="KW-0732">Signal</keyword>
<proteinExistence type="predicted"/>
<comment type="cofactor">
    <cofactor evidence="1">
        <name>Mg(2+)</name>
        <dbReference type="ChEBI" id="CHEBI:18420"/>
    </cofactor>
</comment>
<sequence length="191" mass="20350">MHMVRWLIFSLVNLAGLAALSVKVNSGQVGRGAAPKLSKEAVSRAVRNAKADAHLSGLLKEDCNVVLTHTNADFDSLAGAVALAKLWSIERPGLPTHVVTPRGVNPLVARFLAYHKHLLPLRGFKTIRAEDISAVGVVDTQSVDRVGPAASWIQVAEHVVVVDHHMGTSGDIEADELIIEHVGSATTVLVE</sequence>
<evidence type="ECO:0000256" key="1">
    <source>
        <dbReference type="ARBA" id="ARBA00001946"/>
    </source>
</evidence>
<keyword evidence="3" id="KW-0808">Transferase</keyword>
<evidence type="ECO:0000256" key="3">
    <source>
        <dbReference type="ARBA" id="ARBA00022695"/>
    </source>
</evidence>
<dbReference type="Pfam" id="PF01368">
    <property type="entry name" value="DHH"/>
    <property type="match status" value="1"/>
</dbReference>
<name>A0A7S2DI80_9EUKA</name>
<dbReference type="SUPFAM" id="SSF64182">
    <property type="entry name" value="DHH phosphoesterases"/>
    <property type="match status" value="1"/>
</dbReference>
<dbReference type="GO" id="GO:0000166">
    <property type="term" value="F:nucleotide binding"/>
    <property type="evidence" value="ECO:0007669"/>
    <property type="project" value="UniProtKB-KW"/>
</dbReference>
<feature type="domain" description="DDH" evidence="9">
    <location>
        <begin position="65"/>
        <end position="187"/>
    </location>
</feature>
<keyword evidence="5" id="KW-0547">Nucleotide-binding</keyword>
<dbReference type="AlphaFoldDB" id="A0A7S2DI80"/>
<dbReference type="GO" id="GO:0016779">
    <property type="term" value="F:nucleotidyltransferase activity"/>
    <property type="evidence" value="ECO:0007669"/>
    <property type="project" value="UniProtKB-KW"/>
</dbReference>
<evidence type="ECO:0000256" key="6">
    <source>
        <dbReference type="ARBA" id="ARBA00022842"/>
    </source>
</evidence>
<evidence type="ECO:0000256" key="7">
    <source>
        <dbReference type="ARBA" id="ARBA00022884"/>
    </source>
</evidence>
<keyword evidence="3" id="KW-0548">Nucleotidyltransferase</keyword>
<feature type="non-terminal residue" evidence="10">
    <location>
        <position position="191"/>
    </location>
</feature>
<dbReference type="GO" id="GO:0046872">
    <property type="term" value="F:metal ion binding"/>
    <property type="evidence" value="ECO:0007669"/>
    <property type="project" value="UniProtKB-KW"/>
</dbReference>
<keyword evidence="7" id="KW-0694">RNA-binding</keyword>
<dbReference type="InterPro" id="IPR001667">
    <property type="entry name" value="DDH_dom"/>
</dbReference>
<dbReference type="GO" id="GO:0003723">
    <property type="term" value="F:RNA binding"/>
    <property type="evidence" value="ECO:0007669"/>
    <property type="project" value="UniProtKB-KW"/>
</dbReference>
<keyword evidence="4" id="KW-0479">Metal-binding</keyword>
<organism evidence="10">
    <name type="scientific">Haptolina brevifila</name>
    <dbReference type="NCBI Taxonomy" id="156173"/>
    <lineage>
        <taxon>Eukaryota</taxon>
        <taxon>Haptista</taxon>
        <taxon>Haptophyta</taxon>
        <taxon>Prymnesiophyceae</taxon>
        <taxon>Prymnesiales</taxon>
        <taxon>Prymnesiaceae</taxon>
        <taxon>Haptolina</taxon>
    </lineage>
</organism>
<evidence type="ECO:0000256" key="4">
    <source>
        <dbReference type="ARBA" id="ARBA00022723"/>
    </source>
</evidence>
<accession>A0A7S2DI80</accession>
<evidence type="ECO:0000313" key="10">
    <source>
        <dbReference type="EMBL" id="CAD9455149.1"/>
    </source>
</evidence>
<keyword evidence="6" id="KW-0460">Magnesium</keyword>
<evidence type="ECO:0000256" key="8">
    <source>
        <dbReference type="SAM" id="SignalP"/>
    </source>
</evidence>
<gene>
    <name evidence="10" type="ORF">CBRE1094_LOCUS17557</name>
</gene>
<dbReference type="GO" id="GO:0008033">
    <property type="term" value="P:tRNA processing"/>
    <property type="evidence" value="ECO:0007669"/>
    <property type="project" value="UniProtKB-KW"/>
</dbReference>
<evidence type="ECO:0000259" key="9">
    <source>
        <dbReference type="Pfam" id="PF01368"/>
    </source>
</evidence>
<evidence type="ECO:0000256" key="2">
    <source>
        <dbReference type="ARBA" id="ARBA00022694"/>
    </source>
</evidence>
<dbReference type="InterPro" id="IPR052390">
    <property type="entry name" value="tRNA_nt/polyA_polymerase"/>
</dbReference>
<protein>
    <recommendedName>
        <fullName evidence="9">DDH domain-containing protein</fullName>
    </recommendedName>
</protein>
<dbReference type="PANTHER" id="PTHR47788:SF1">
    <property type="entry name" value="A-ADDING TRNA NUCLEOTIDYLTRANSFERASE"/>
    <property type="match status" value="1"/>
</dbReference>
<keyword evidence="2" id="KW-0819">tRNA processing</keyword>
<dbReference type="Gene3D" id="3.90.1640.10">
    <property type="entry name" value="inorganic pyrophosphatase (n-terminal core)"/>
    <property type="match status" value="1"/>
</dbReference>
<feature type="chain" id="PRO_5031077219" description="DDH domain-containing protein" evidence="8">
    <location>
        <begin position="20"/>
        <end position="191"/>
    </location>
</feature>
<dbReference type="PANTHER" id="PTHR47788">
    <property type="entry name" value="POLYA POLYMERASE"/>
    <property type="match status" value="1"/>
</dbReference>
<feature type="signal peptide" evidence="8">
    <location>
        <begin position="1"/>
        <end position="19"/>
    </location>
</feature>
<dbReference type="EMBL" id="HBGU01032155">
    <property type="protein sequence ID" value="CAD9455149.1"/>
    <property type="molecule type" value="Transcribed_RNA"/>
</dbReference>
<reference evidence="10" key="1">
    <citation type="submission" date="2021-01" db="EMBL/GenBank/DDBJ databases">
        <authorList>
            <person name="Corre E."/>
            <person name="Pelletier E."/>
            <person name="Niang G."/>
            <person name="Scheremetjew M."/>
            <person name="Finn R."/>
            <person name="Kale V."/>
            <person name="Holt S."/>
            <person name="Cochrane G."/>
            <person name="Meng A."/>
            <person name="Brown T."/>
            <person name="Cohen L."/>
        </authorList>
    </citation>
    <scope>NUCLEOTIDE SEQUENCE</scope>
    <source>
        <strain evidence="10">UTEX LB 985</strain>
    </source>
</reference>